<keyword evidence="3" id="KW-1185">Reference proteome</keyword>
<evidence type="ECO:0000313" key="3">
    <source>
        <dbReference type="Proteomes" id="UP000676853"/>
    </source>
</evidence>
<reference evidence="2 3" key="1">
    <citation type="submission" date="2021-04" db="EMBL/GenBank/DDBJ databases">
        <title>Whole genome sequence analysis of a thiophenic sulfur metabolizing bacteria.</title>
        <authorList>
            <person name="Akhtar N."/>
            <person name="Akram J."/>
            <person name="Aslam A."/>
        </authorList>
    </citation>
    <scope>NUCLEOTIDE SEQUENCE [LARGE SCALE GENOMIC DNA]</scope>
    <source>
        <strain evidence="2 3">3OW</strain>
    </source>
</reference>
<gene>
    <name evidence="2" type="ORF">KFZ73_14550</name>
</gene>
<sequence>MSIDILILVAYLAIGFMVWMVAAGSAHEAQGDWEESLLMGSIFGLCWPVVAVCAAVWVAAWPFLRLGHWLERKF</sequence>
<dbReference type="RefSeq" id="WP_212554171.1">
    <property type="nucleotide sequence ID" value="NZ_JAGXOE010000034.1"/>
</dbReference>
<proteinExistence type="predicted"/>
<name>A0ABS5NDV4_TSUPA</name>
<organism evidence="2 3">
    <name type="scientific">Tsukamurella paurometabola</name>
    <name type="common">Corynebacterium paurometabolum</name>
    <dbReference type="NCBI Taxonomy" id="2061"/>
    <lineage>
        <taxon>Bacteria</taxon>
        <taxon>Bacillati</taxon>
        <taxon>Actinomycetota</taxon>
        <taxon>Actinomycetes</taxon>
        <taxon>Mycobacteriales</taxon>
        <taxon>Tsukamurellaceae</taxon>
        <taxon>Tsukamurella</taxon>
    </lineage>
</organism>
<evidence type="ECO:0000256" key="1">
    <source>
        <dbReference type="SAM" id="Phobius"/>
    </source>
</evidence>
<keyword evidence="1" id="KW-0472">Membrane</keyword>
<dbReference type="Proteomes" id="UP000676853">
    <property type="component" value="Unassembled WGS sequence"/>
</dbReference>
<accession>A0ABS5NDV4</accession>
<evidence type="ECO:0000313" key="2">
    <source>
        <dbReference type="EMBL" id="MBS4102454.1"/>
    </source>
</evidence>
<protein>
    <submittedName>
        <fullName evidence="2">Uncharacterized protein</fullName>
    </submittedName>
</protein>
<keyword evidence="1" id="KW-0812">Transmembrane</keyword>
<feature type="transmembrane region" description="Helical" evidence="1">
    <location>
        <begin position="42"/>
        <end position="64"/>
    </location>
</feature>
<comment type="caution">
    <text evidence="2">The sequence shown here is derived from an EMBL/GenBank/DDBJ whole genome shotgun (WGS) entry which is preliminary data.</text>
</comment>
<keyword evidence="1" id="KW-1133">Transmembrane helix</keyword>
<dbReference type="EMBL" id="JAGXOE010000034">
    <property type="protein sequence ID" value="MBS4102454.1"/>
    <property type="molecule type" value="Genomic_DNA"/>
</dbReference>